<dbReference type="EMBL" id="GGEC01001003">
    <property type="protein sequence ID" value="MBW81486.1"/>
    <property type="molecule type" value="Transcribed_RNA"/>
</dbReference>
<evidence type="ECO:0000256" key="2">
    <source>
        <dbReference type="ARBA" id="ARBA00022737"/>
    </source>
</evidence>
<feature type="repeat" description="PPR" evidence="3">
    <location>
        <begin position="268"/>
        <end position="302"/>
    </location>
</feature>
<feature type="repeat" description="PPR" evidence="3">
    <location>
        <begin position="478"/>
        <end position="512"/>
    </location>
</feature>
<dbReference type="PANTHER" id="PTHR47938">
    <property type="entry name" value="RESPIRATORY COMPLEX I CHAPERONE (CIA84), PUTATIVE (AFU_ORTHOLOGUE AFUA_2G06020)-RELATED"/>
    <property type="match status" value="1"/>
</dbReference>
<reference evidence="4" key="1">
    <citation type="submission" date="2018-02" db="EMBL/GenBank/DDBJ databases">
        <title>Rhizophora mucronata_Transcriptome.</title>
        <authorList>
            <person name="Meera S.P."/>
            <person name="Sreeshan A."/>
            <person name="Augustine A."/>
        </authorList>
    </citation>
    <scope>NUCLEOTIDE SEQUENCE</scope>
    <source>
        <tissue evidence="4">Leaf</tissue>
    </source>
</reference>
<organism evidence="4">
    <name type="scientific">Rhizophora mucronata</name>
    <name type="common">Asiatic mangrove</name>
    <dbReference type="NCBI Taxonomy" id="61149"/>
    <lineage>
        <taxon>Eukaryota</taxon>
        <taxon>Viridiplantae</taxon>
        <taxon>Streptophyta</taxon>
        <taxon>Embryophyta</taxon>
        <taxon>Tracheophyta</taxon>
        <taxon>Spermatophyta</taxon>
        <taxon>Magnoliopsida</taxon>
        <taxon>eudicotyledons</taxon>
        <taxon>Gunneridae</taxon>
        <taxon>Pentapetalae</taxon>
        <taxon>rosids</taxon>
        <taxon>fabids</taxon>
        <taxon>Malpighiales</taxon>
        <taxon>Rhizophoraceae</taxon>
        <taxon>Rhizophora</taxon>
    </lineage>
</organism>
<feature type="repeat" description="PPR" evidence="3">
    <location>
        <begin position="164"/>
        <end position="198"/>
    </location>
</feature>
<evidence type="ECO:0000256" key="1">
    <source>
        <dbReference type="ARBA" id="ARBA00007626"/>
    </source>
</evidence>
<dbReference type="PANTHER" id="PTHR47938:SF1">
    <property type="entry name" value="OS02G0304800 PROTEIN"/>
    <property type="match status" value="1"/>
</dbReference>
<dbReference type="InterPro" id="IPR011990">
    <property type="entry name" value="TPR-like_helical_dom_sf"/>
</dbReference>
<proteinExistence type="inferred from homology"/>
<dbReference type="Gene3D" id="1.25.40.10">
    <property type="entry name" value="Tetratricopeptide repeat domain"/>
    <property type="match status" value="4"/>
</dbReference>
<comment type="similarity">
    <text evidence="1">Belongs to the PPR family. P subfamily.</text>
</comment>
<dbReference type="Pfam" id="PF13041">
    <property type="entry name" value="PPR_2"/>
    <property type="match status" value="2"/>
</dbReference>
<keyword evidence="2" id="KW-0677">Repeat</keyword>
<evidence type="ECO:0000256" key="3">
    <source>
        <dbReference type="PROSITE-ProRule" id="PRU00708"/>
    </source>
</evidence>
<feature type="repeat" description="PPR" evidence="3">
    <location>
        <begin position="303"/>
        <end position="337"/>
    </location>
</feature>
<dbReference type="NCBIfam" id="TIGR00756">
    <property type="entry name" value="PPR"/>
    <property type="match status" value="5"/>
</dbReference>
<name>A0A2P2IJW2_RHIMU</name>
<dbReference type="AlphaFoldDB" id="A0A2P2IJW2"/>
<sequence>MVLWIRVRPCRTYLPFLHPSVSAFLFSTSEDGSQSNNSGNKCSPVMGVTNQSNIDEGRVLDALSALLPLSPKTSMPGPFGSCPPNDMAKIRAVADGFLSPEEKLRGVFLQKLRGVSAIERALTNVGVDLSLDVVGKVLNTGSLGGNSMIIFFNWAIRQPMIPKGIQSYNVLIRALGRRKFTDYIVKILDKLQMEGLSPNLETLSIMADSFVKAGQVYKATQILGNSERFGFKCDADSLNVILQCLCKRSHMAVAFWYFNSVKGLIPFNAITYNIMIGGCSKFGRVSDIESILEAMVEDGFSPDSLTYSYLLEGLGRAHRIGEAIEVFENMRNNGCPPDTTVYNAMICNFISVENFDECMKYYRCMVSENCDPDIDTYTKLISAFIKARKVADALEMFDEMLGRGIIPSAGIITSFIEFLCSFGPPHAAMMIYKSARKVRCKISQSAYKLLLMRLSQFGKCGMMFNIWHEMQESGYPSDTEVYEHVITGLCNLGQLENAVLVMEECLLRGFCPSRLIYSRLNNKLLASNKVEKAAKLFWKIRVARRRENAWRISRAKGWPF</sequence>
<feature type="repeat" description="PPR" evidence="3">
    <location>
        <begin position="373"/>
        <end position="407"/>
    </location>
</feature>
<accession>A0A2P2IJW2</accession>
<dbReference type="EMBL" id="GGEC01001004">
    <property type="protein sequence ID" value="MBW81487.1"/>
    <property type="molecule type" value="Transcribed_RNA"/>
</dbReference>
<dbReference type="GO" id="GO:0003729">
    <property type="term" value="F:mRNA binding"/>
    <property type="evidence" value="ECO:0007669"/>
    <property type="project" value="TreeGrafter"/>
</dbReference>
<dbReference type="InterPro" id="IPR002885">
    <property type="entry name" value="PPR_rpt"/>
</dbReference>
<evidence type="ECO:0000313" key="4">
    <source>
        <dbReference type="EMBL" id="MBW81487.1"/>
    </source>
</evidence>
<evidence type="ECO:0008006" key="5">
    <source>
        <dbReference type="Google" id="ProtNLM"/>
    </source>
</evidence>
<dbReference type="PROSITE" id="PS51375">
    <property type="entry name" value="PPR"/>
    <property type="match status" value="6"/>
</dbReference>
<feature type="repeat" description="PPR" evidence="3">
    <location>
        <begin position="338"/>
        <end position="372"/>
    </location>
</feature>
<protein>
    <recommendedName>
        <fullName evidence="5">Pentatricopeptide repeat-containing protein At5g43820</fullName>
    </recommendedName>
</protein>
<dbReference type="Pfam" id="PF01535">
    <property type="entry name" value="PPR"/>
    <property type="match status" value="3"/>
</dbReference>